<evidence type="ECO:0000256" key="1">
    <source>
        <dbReference type="SAM" id="Phobius"/>
    </source>
</evidence>
<sequence>MSSYKEQDDLDLQRNGQTIEPSSFAAFIVAVTSCSTHSGSFSATQMSASLTVVQYGPVGVIGFDAVRVDDTAPTIILSSGCCPAGFTSGGNRKSMTRHRNLLTANSIPAAALRSSVWASNMLSVIRTKIRTSAILIGTVTAIKLGSILLCPALYLAASPSHGRDSCLRLQATTTLILLGPNRQPMLLLVKRAFTRRPPAQSPPLCRKSLLWEV</sequence>
<reference evidence="3" key="4">
    <citation type="journal article" date="2015" name="G3 (Bethesda)">
        <title>Genome sequences of three phytopathogenic species of the Magnaporthaceae family of fungi.</title>
        <authorList>
            <person name="Okagaki L.H."/>
            <person name="Nunes C.C."/>
            <person name="Sailsbery J."/>
            <person name="Clay B."/>
            <person name="Brown D."/>
            <person name="John T."/>
            <person name="Oh Y."/>
            <person name="Young N."/>
            <person name="Fitzgerald M."/>
            <person name="Haas B.J."/>
            <person name="Zeng Q."/>
            <person name="Young S."/>
            <person name="Adiconis X."/>
            <person name="Fan L."/>
            <person name="Levin J.Z."/>
            <person name="Mitchell T.K."/>
            <person name="Okubara P.A."/>
            <person name="Farman M.L."/>
            <person name="Kohn L.M."/>
            <person name="Birren B."/>
            <person name="Ma L.-J."/>
            <person name="Dean R.A."/>
        </authorList>
    </citation>
    <scope>NUCLEOTIDE SEQUENCE</scope>
    <source>
        <strain evidence="3">ATCC 64411 / 73-15</strain>
    </source>
</reference>
<keyword evidence="4" id="KW-1185">Reference proteome</keyword>
<dbReference type="Proteomes" id="UP000011715">
    <property type="component" value="Unassembled WGS sequence"/>
</dbReference>
<reference evidence="3" key="5">
    <citation type="submission" date="2015-06" db="UniProtKB">
        <authorList>
            <consortium name="EnsemblFungi"/>
        </authorList>
    </citation>
    <scope>IDENTIFICATION</scope>
    <source>
        <strain evidence="3">ATCC 64411</strain>
    </source>
</reference>
<dbReference type="AlphaFoldDB" id="A0A0C4E3S3"/>
<evidence type="ECO:0000313" key="2">
    <source>
        <dbReference type="EMBL" id="KLU88105.1"/>
    </source>
</evidence>
<reference evidence="2" key="1">
    <citation type="submission" date="2010-05" db="EMBL/GenBank/DDBJ databases">
        <title>The Genome Sequence of Magnaporthe poae strain ATCC 64411.</title>
        <authorList>
            <consortium name="The Broad Institute Genome Sequencing Platform"/>
            <consortium name="Broad Institute Genome Sequencing Center for Infectious Disease"/>
            <person name="Ma L.-J."/>
            <person name="Dead R."/>
            <person name="Young S."/>
            <person name="Zeng Q."/>
            <person name="Koehrsen M."/>
            <person name="Alvarado L."/>
            <person name="Berlin A."/>
            <person name="Chapman S.B."/>
            <person name="Chen Z."/>
            <person name="Freedman E."/>
            <person name="Gellesch M."/>
            <person name="Goldberg J."/>
            <person name="Griggs A."/>
            <person name="Gujja S."/>
            <person name="Heilman E.R."/>
            <person name="Heiman D."/>
            <person name="Hepburn T."/>
            <person name="Howarth C."/>
            <person name="Jen D."/>
            <person name="Larson L."/>
            <person name="Mehta T."/>
            <person name="Neiman D."/>
            <person name="Pearson M."/>
            <person name="Roberts A."/>
            <person name="Saif S."/>
            <person name="Shea T."/>
            <person name="Shenoy N."/>
            <person name="Sisk P."/>
            <person name="Stolte C."/>
            <person name="Sykes S."/>
            <person name="Walk T."/>
            <person name="White J."/>
            <person name="Yandava C."/>
            <person name="Haas B."/>
            <person name="Nusbaum C."/>
            <person name="Birren B."/>
        </authorList>
    </citation>
    <scope>NUCLEOTIDE SEQUENCE</scope>
    <source>
        <strain evidence="2">ATCC 64411</strain>
    </source>
</reference>
<keyword evidence="1" id="KW-1133">Transmembrane helix</keyword>
<organism evidence="3 4">
    <name type="scientific">Magnaporthiopsis poae (strain ATCC 64411 / 73-15)</name>
    <name type="common">Kentucky bluegrass fungus</name>
    <name type="synonym">Magnaporthe poae</name>
    <dbReference type="NCBI Taxonomy" id="644358"/>
    <lineage>
        <taxon>Eukaryota</taxon>
        <taxon>Fungi</taxon>
        <taxon>Dikarya</taxon>
        <taxon>Ascomycota</taxon>
        <taxon>Pezizomycotina</taxon>
        <taxon>Sordariomycetes</taxon>
        <taxon>Sordariomycetidae</taxon>
        <taxon>Magnaporthales</taxon>
        <taxon>Magnaporthaceae</taxon>
        <taxon>Magnaporthiopsis</taxon>
    </lineage>
</organism>
<dbReference type="VEuPathDB" id="FungiDB:MAPG_07092"/>
<reference evidence="2" key="3">
    <citation type="submission" date="2011-03" db="EMBL/GenBank/DDBJ databases">
        <title>Annotation of Magnaporthe poae ATCC 64411.</title>
        <authorList>
            <person name="Ma L.-J."/>
            <person name="Dead R."/>
            <person name="Young S.K."/>
            <person name="Zeng Q."/>
            <person name="Gargeya S."/>
            <person name="Fitzgerald M."/>
            <person name="Haas B."/>
            <person name="Abouelleil A."/>
            <person name="Alvarado L."/>
            <person name="Arachchi H.M."/>
            <person name="Berlin A."/>
            <person name="Brown A."/>
            <person name="Chapman S.B."/>
            <person name="Chen Z."/>
            <person name="Dunbar C."/>
            <person name="Freedman E."/>
            <person name="Gearin G."/>
            <person name="Gellesch M."/>
            <person name="Goldberg J."/>
            <person name="Griggs A."/>
            <person name="Gujja S."/>
            <person name="Heiman D."/>
            <person name="Howarth C."/>
            <person name="Larson L."/>
            <person name="Lui A."/>
            <person name="MacDonald P.J.P."/>
            <person name="Mehta T."/>
            <person name="Montmayeur A."/>
            <person name="Murphy C."/>
            <person name="Neiman D."/>
            <person name="Pearson M."/>
            <person name="Priest M."/>
            <person name="Roberts A."/>
            <person name="Saif S."/>
            <person name="Shea T."/>
            <person name="Shenoy N."/>
            <person name="Sisk P."/>
            <person name="Stolte C."/>
            <person name="Sykes S."/>
            <person name="Yandava C."/>
            <person name="Wortman J."/>
            <person name="Nusbaum C."/>
            <person name="Birren B."/>
        </authorList>
    </citation>
    <scope>NUCLEOTIDE SEQUENCE</scope>
    <source>
        <strain evidence="2">ATCC 64411</strain>
    </source>
</reference>
<gene>
    <name evidence="2" type="ORF">MAPG_07092</name>
</gene>
<dbReference type="PROSITE" id="PS51257">
    <property type="entry name" value="PROKAR_LIPOPROTEIN"/>
    <property type="match status" value="1"/>
</dbReference>
<accession>A0A0C4E3S3</accession>
<name>A0A0C4E3S3_MAGP6</name>
<dbReference type="EMBL" id="ADBL01001714">
    <property type="status" value="NOT_ANNOTATED_CDS"/>
    <property type="molecule type" value="Genomic_DNA"/>
</dbReference>
<dbReference type="EMBL" id="GL876971">
    <property type="protein sequence ID" value="KLU88105.1"/>
    <property type="molecule type" value="Genomic_DNA"/>
</dbReference>
<protein>
    <submittedName>
        <fullName evidence="2 3">Uncharacterized protein</fullName>
    </submittedName>
</protein>
<keyword evidence="1" id="KW-0472">Membrane</keyword>
<feature type="transmembrane region" description="Helical" evidence="1">
    <location>
        <begin position="133"/>
        <end position="157"/>
    </location>
</feature>
<keyword evidence="1" id="KW-0812">Transmembrane</keyword>
<evidence type="ECO:0000313" key="3">
    <source>
        <dbReference type="EnsemblFungi" id="MAPG_07092T0"/>
    </source>
</evidence>
<evidence type="ECO:0000313" key="4">
    <source>
        <dbReference type="Proteomes" id="UP000011715"/>
    </source>
</evidence>
<dbReference type="EnsemblFungi" id="MAPG_07092T0">
    <property type="protein sequence ID" value="MAPG_07092T0"/>
    <property type="gene ID" value="MAPG_07092"/>
</dbReference>
<proteinExistence type="predicted"/>
<reference evidence="4" key="2">
    <citation type="submission" date="2010-05" db="EMBL/GenBank/DDBJ databases">
        <title>The genome sequence of Magnaporthe poae strain ATCC 64411.</title>
        <authorList>
            <person name="Ma L.-J."/>
            <person name="Dead R."/>
            <person name="Young S."/>
            <person name="Zeng Q."/>
            <person name="Koehrsen M."/>
            <person name="Alvarado L."/>
            <person name="Berlin A."/>
            <person name="Chapman S.B."/>
            <person name="Chen Z."/>
            <person name="Freedman E."/>
            <person name="Gellesch M."/>
            <person name="Goldberg J."/>
            <person name="Griggs A."/>
            <person name="Gujja S."/>
            <person name="Heilman E.R."/>
            <person name="Heiman D."/>
            <person name="Hepburn T."/>
            <person name="Howarth C."/>
            <person name="Jen D."/>
            <person name="Larson L."/>
            <person name="Mehta T."/>
            <person name="Neiman D."/>
            <person name="Pearson M."/>
            <person name="Roberts A."/>
            <person name="Saif S."/>
            <person name="Shea T."/>
            <person name="Shenoy N."/>
            <person name="Sisk P."/>
            <person name="Stolte C."/>
            <person name="Sykes S."/>
            <person name="Walk T."/>
            <person name="White J."/>
            <person name="Yandava C."/>
            <person name="Haas B."/>
            <person name="Nusbaum C."/>
            <person name="Birren B."/>
        </authorList>
    </citation>
    <scope>NUCLEOTIDE SEQUENCE [LARGE SCALE GENOMIC DNA]</scope>
    <source>
        <strain evidence="4">ATCC 64411 / 73-15</strain>
    </source>
</reference>